<proteinExistence type="predicted"/>
<dbReference type="InterPro" id="IPR055170">
    <property type="entry name" value="GFO_IDH_MocA-like_dom"/>
</dbReference>
<evidence type="ECO:0000313" key="5">
    <source>
        <dbReference type="Proteomes" id="UP000245390"/>
    </source>
</evidence>
<accession>A0A316G1X9</accession>
<dbReference type="Gene3D" id="3.40.50.720">
    <property type="entry name" value="NAD(P)-binding Rossmann-like Domain"/>
    <property type="match status" value="1"/>
</dbReference>
<dbReference type="Gene3D" id="3.30.360.10">
    <property type="entry name" value="Dihydrodipicolinate Reductase, domain 2"/>
    <property type="match status" value="1"/>
</dbReference>
<dbReference type="Pfam" id="PF01408">
    <property type="entry name" value="GFO_IDH_MocA"/>
    <property type="match status" value="1"/>
</dbReference>
<comment type="caution">
    <text evidence="4">The sequence shown here is derived from an EMBL/GenBank/DDBJ whole genome shotgun (WGS) entry which is preliminary data.</text>
</comment>
<dbReference type="GO" id="GO:0016491">
    <property type="term" value="F:oxidoreductase activity"/>
    <property type="evidence" value="ECO:0007669"/>
    <property type="project" value="UniProtKB-KW"/>
</dbReference>
<dbReference type="Proteomes" id="UP000245390">
    <property type="component" value="Unassembled WGS sequence"/>
</dbReference>
<evidence type="ECO:0000259" key="3">
    <source>
        <dbReference type="Pfam" id="PF22725"/>
    </source>
</evidence>
<dbReference type="PANTHER" id="PTHR43818:SF11">
    <property type="entry name" value="BCDNA.GH03377"/>
    <property type="match status" value="1"/>
</dbReference>
<dbReference type="RefSeq" id="WP_109760783.1">
    <property type="nucleotide sequence ID" value="NZ_CP034588.1"/>
</dbReference>
<feature type="domain" description="Gfo/Idh/MocA-like oxidoreductase N-terminal" evidence="2">
    <location>
        <begin position="6"/>
        <end position="123"/>
    </location>
</feature>
<dbReference type="Pfam" id="PF22725">
    <property type="entry name" value="GFO_IDH_MocA_C3"/>
    <property type="match status" value="1"/>
</dbReference>
<gene>
    <name evidence="4" type="ORF">C8D95_111117</name>
</gene>
<organism evidence="4 5">
    <name type="scientific">Silicimonas algicola</name>
    <dbReference type="NCBI Taxonomy" id="1826607"/>
    <lineage>
        <taxon>Bacteria</taxon>
        <taxon>Pseudomonadati</taxon>
        <taxon>Pseudomonadota</taxon>
        <taxon>Alphaproteobacteria</taxon>
        <taxon>Rhodobacterales</taxon>
        <taxon>Paracoccaceae</taxon>
    </lineage>
</organism>
<dbReference type="OrthoDB" id="9768836at2"/>
<dbReference type="InterPro" id="IPR000683">
    <property type="entry name" value="Gfo/Idh/MocA-like_OxRdtase_N"/>
</dbReference>
<dbReference type="SUPFAM" id="SSF51735">
    <property type="entry name" value="NAD(P)-binding Rossmann-fold domains"/>
    <property type="match status" value="1"/>
</dbReference>
<sequence length="346" mass="38016">MTEGFDFAVIGINHGHIHGQVDAMLGAGCRLTAFHAPEDDLARDFAARYPQARRVTEDEAILSDPSVRLVVGAGIPSTRADMAIRAMRAGKDVMVDKPGCTTRAQLDELKRVQAETGRIWSVLYSEHHRQKSTVRAVEMVASGAVGRVIHVAGFGPHRILDPAERPDWFWEPERNGAILTDIASHQFEQFLALTRATEARVLHSVEASVDHPDRPAFLDYGHAVVTGGGATGFHRVDWFTPEGSPVWGDGRLFIIGTEGTIELRKYMDTEGRPGGDHLFLTDGKGTRHIDCTDTPLPFGPRLRDDVLNRTETAMPQARCFLAMDLALQAHEMATGLDGGERPEVRT</sequence>
<keyword evidence="1" id="KW-0560">Oxidoreductase</keyword>
<evidence type="ECO:0000313" key="4">
    <source>
        <dbReference type="EMBL" id="PWK54682.1"/>
    </source>
</evidence>
<dbReference type="SUPFAM" id="SSF55347">
    <property type="entry name" value="Glyceraldehyde-3-phosphate dehydrogenase-like, C-terminal domain"/>
    <property type="match status" value="1"/>
</dbReference>
<dbReference type="AlphaFoldDB" id="A0A316G1X9"/>
<feature type="domain" description="GFO/IDH/MocA-like oxidoreductase" evidence="3">
    <location>
        <begin position="135"/>
        <end position="262"/>
    </location>
</feature>
<dbReference type="GO" id="GO:0000166">
    <property type="term" value="F:nucleotide binding"/>
    <property type="evidence" value="ECO:0007669"/>
    <property type="project" value="InterPro"/>
</dbReference>
<name>A0A316G1X9_9RHOB</name>
<dbReference type="PANTHER" id="PTHR43818">
    <property type="entry name" value="BCDNA.GH03377"/>
    <property type="match status" value="1"/>
</dbReference>
<evidence type="ECO:0000256" key="1">
    <source>
        <dbReference type="ARBA" id="ARBA00023002"/>
    </source>
</evidence>
<keyword evidence="5" id="KW-1185">Reference proteome</keyword>
<protein>
    <submittedName>
        <fullName evidence="4">Putative dehydrogenase</fullName>
    </submittedName>
</protein>
<reference evidence="4 5" key="1">
    <citation type="submission" date="2018-05" db="EMBL/GenBank/DDBJ databases">
        <title>Genomic Encyclopedia of Type Strains, Phase IV (KMG-IV): sequencing the most valuable type-strain genomes for metagenomic binning, comparative biology and taxonomic classification.</title>
        <authorList>
            <person name="Goeker M."/>
        </authorList>
    </citation>
    <scope>NUCLEOTIDE SEQUENCE [LARGE SCALE GENOMIC DNA]</scope>
    <source>
        <strain evidence="4 5">DSM 103371</strain>
    </source>
</reference>
<dbReference type="InterPro" id="IPR036291">
    <property type="entry name" value="NAD(P)-bd_dom_sf"/>
</dbReference>
<dbReference type="KEGG" id="salo:EF888_14235"/>
<dbReference type="EMBL" id="QGGV01000011">
    <property type="protein sequence ID" value="PWK54682.1"/>
    <property type="molecule type" value="Genomic_DNA"/>
</dbReference>
<dbReference type="InterPro" id="IPR050463">
    <property type="entry name" value="Gfo/Idh/MocA_oxidrdct_glycsds"/>
</dbReference>
<evidence type="ECO:0000259" key="2">
    <source>
        <dbReference type="Pfam" id="PF01408"/>
    </source>
</evidence>